<evidence type="ECO:0000313" key="4">
    <source>
        <dbReference type="Proteomes" id="UP001319870"/>
    </source>
</evidence>
<sequence length="281" mass="28630">MTEPTGDPDREPDPRQPPAYGQYAAGGPPPASPPVPPDALRPGGWSGGSGRPGGGVSVGQAFSWAWSSFARSAGPWIGATVVVGAIALAAAVLLTPDFRAIVENYDEPNAITEAVTAGASVLDVLLGALLAVVEIVVGSLLAHGALVATRRGRAVFGDFFAVRNLGGIVVLGLINGALTFVLAFIPFLGGLLRLVIGFFLAASLFFAIDRGQDALAAIRSSVALVSRNPGVVLLTLVVAIALLFVGALLLVVGTLVTVPLAILTGAFVYRRLVGEQPVAPV</sequence>
<keyword evidence="2" id="KW-1133">Transmembrane helix</keyword>
<accession>A0ABS7ZIN8</accession>
<feature type="compositionally biased region" description="Pro residues" evidence="1">
    <location>
        <begin position="27"/>
        <end position="39"/>
    </location>
</feature>
<feature type="transmembrane region" description="Helical" evidence="2">
    <location>
        <begin position="76"/>
        <end position="95"/>
    </location>
</feature>
<keyword evidence="2" id="KW-0472">Membrane</keyword>
<feature type="transmembrane region" description="Helical" evidence="2">
    <location>
        <begin position="124"/>
        <end position="148"/>
    </location>
</feature>
<feature type="transmembrane region" description="Helical" evidence="2">
    <location>
        <begin position="160"/>
        <end position="185"/>
    </location>
</feature>
<dbReference type="EMBL" id="JAIXCQ010000014">
    <property type="protein sequence ID" value="MCA5894878.1"/>
    <property type="molecule type" value="Genomic_DNA"/>
</dbReference>
<dbReference type="RefSeq" id="WP_225566614.1">
    <property type="nucleotide sequence ID" value="NZ_JAIXCQ010000014.1"/>
</dbReference>
<feature type="region of interest" description="Disordered" evidence="1">
    <location>
        <begin position="1"/>
        <end position="52"/>
    </location>
</feature>
<feature type="transmembrane region" description="Helical" evidence="2">
    <location>
        <begin position="229"/>
        <end position="262"/>
    </location>
</feature>
<organism evidence="3 4">
    <name type="scientific">Isoptericola luteus</name>
    <dbReference type="NCBI Taxonomy" id="2879484"/>
    <lineage>
        <taxon>Bacteria</taxon>
        <taxon>Bacillati</taxon>
        <taxon>Actinomycetota</taxon>
        <taxon>Actinomycetes</taxon>
        <taxon>Micrococcales</taxon>
        <taxon>Promicromonosporaceae</taxon>
        <taxon>Isoptericola</taxon>
    </lineage>
</organism>
<feature type="transmembrane region" description="Helical" evidence="2">
    <location>
        <begin position="191"/>
        <end position="208"/>
    </location>
</feature>
<keyword evidence="2" id="KW-0812">Transmembrane</keyword>
<gene>
    <name evidence="3" type="ORF">LEP48_16195</name>
</gene>
<evidence type="ECO:0000313" key="3">
    <source>
        <dbReference type="EMBL" id="MCA5894878.1"/>
    </source>
</evidence>
<proteinExistence type="predicted"/>
<evidence type="ECO:0008006" key="5">
    <source>
        <dbReference type="Google" id="ProtNLM"/>
    </source>
</evidence>
<comment type="caution">
    <text evidence="3">The sequence shown here is derived from an EMBL/GenBank/DDBJ whole genome shotgun (WGS) entry which is preliminary data.</text>
</comment>
<evidence type="ECO:0000256" key="2">
    <source>
        <dbReference type="SAM" id="Phobius"/>
    </source>
</evidence>
<name>A0ABS7ZIN8_9MICO</name>
<keyword evidence="4" id="KW-1185">Reference proteome</keyword>
<dbReference type="Proteomes" id="UP001319870">
    <property type="component" value="Unassembled WGS sequence"/>
</dbReference>
<evidence type="ECO:0000256" key="1">
    <source>
        <dbReference type="SAM" id="MobiDB-lite"/>
    </source>
</evidence>
<reference evidence="3 4" key="1">
    <citation type="submission" date="2021-09" db="EMBL/GenBank/DDBJ databases">
        <title>Isoptericola luteus sp. nov., a novel bacterium isolated from Harbin, the capital city of Heilongjiang province.</title>
        <authorList>
            <person name="Li J."/>
        </authorList>
    </citation>
    <scope>NUCLEOTIDE SEQUENCE [LARGE SCALE GENOMIC DNA]</scope>
    <source>
        <strain evidence="3 4">NEAU-Y5</strain>
    </source>
</reference>
<protein>
    <recommendedName>
        <fullName evidence="5">Integral membrane protein</fullName>
    </recommendedName>
</protein>